<evidence type="ECO:0000313" key="2">
    <source>
        <dbReference type="Proteomes" id="UP000326837"/>
    </source>
</evidence>
<sequence length="100" mass="11794">MATELYVKEIVYDDLEAACDWYERQRRGLSIYFMTRVNDCISRIVAAPNSFAIACGDYRRALVKRFPYAVFYQYDGREVTICAIFHTSRDSEAWQRRLST</sequence>
<gene>
    <name evidence="1" type="ORF">PLANPX_5695</name>
</gene>
<name>A0A5K7XMY6_9BACT</name>
<accession>A0A5K7XMY6</accession>
<keyword evidence="2" id="KW-1185">Reference proteome</keyword>
<protein>
    <submittedName>
        <fullName evidence="1">Uncharacterized protein</fullName>
    </submittedName>
</protein>
<evidence type="ECO:0000313" key="1">
    <source>
        <dbReference type="EMBL" id="BBO36083.1"/>
    </source>
</evidence>
<dbReference type="RefSeq" id="WP_152101324.1">
    <property type="nucleotide sequence ID" value="NZ_AP021861.1"/>
</dbReference>
<dbReference type="Proteomes" id="UP000326837">
    <property type="component" value="Chromosome"/>
</dbReference>
<proteinExistence type="predicted"/>
<reference evidence="2" key="1">
    <citation type="submission" date="2019-10" db="EMBL/GenBank/DDBJ databases">
        <title>Lacipirellula parvula gen. nov., sp. nov., representing a lineage of planctomycetes widespread in freshwater anoxic habitats, and description of the family Lacipirellulaceae.</title>
        <authorList>
            <person name="Dedysh S.N."/>
            <person name="Kulichevskaya I.S."/>
            <person name="Beletsky A.V."/>
            <person name="Rakitin A.L."/>
            <person name="Mardanov A.V."/>
            <person name="Ivanova A.A."/>
            <person name="Saltykova V.X."/>
            <person name="Rijpstra W.I.C."/>
            <person name="Sinninghe Damste J.S."/>
            <person name="Ravin N.V."/>
        </authorList>
    </citation>
    <scope>NUCLEOTIDE SEQUENCE [LARGE SCALE GENOMIC DNA]</scope>
    <source>
        <strain evidence="2">PX69</strain>
    </source>
</reference>
<dbReference type="Gene3D" id="3.30.2310.20">
    <property type="entry name" value="RelE-like"/>
    <property type="match status" value="1"/>
</dbReference>
<dbReference type="AlphaFoldDB" id="A0A5K7XMY6"/>
<dbReference type="KEGG" id="lpav:PLANPX_5695"/>
<organism evidence="1 2">
    <name type="scientific">Lacipirellula parvula</name>
    <dbReference type="NCBI Taxonomy" id="2650471"/>
    <lineage>
        <taxon>Bacteria</taxon>
        <taxon>Pseudomonadati</taxon>
        <taxon>Planctomycetota</taxon>
        <taxon>Planctomycetia</taxon>
        <taxon>Pirellulales</taxon>
        <taxon>Lacipirellulaceae</taxon>
        <taxon>Lacipirellula</taxon>
    </lineage>
</organism>
<dbReference type="InterPro" id="IPR035093">
    <property type="entry name" value="RelE/ParE_toxin_dom_sf"/>
</dbReference>
<dbReference type="EMBL" id="AP021861">
    <property type="protein sequence ID" value="BBO36083.1"/>
    <property type="molecule type" value="Genomic_DNA"/>
</dbReference>